<dbReference type="WBParaSite" id="SMUV_0000915901-mRNA-1">
    <property type="protein sequence ID" value="SMUV_0000915901-mRNA-1"/>
    <property type="gene ID" value="SMUV_0000915901"/>
</dbReference>
<sequence>MAAVAGVILMEYGWSIPGLRAEVTQQLEPSLRTSSRSQCPRAEVDEHQSHHSTTCSHLYLATILLISIFISCCKRIFRKRRLTSTHEHNKVNSCSIEMVPVQAVIEPPKQPNLLRLNASNLTVV</sequence>
<keyword evidence="1" id="KW-1133">Transmembrane helix</keyword>
<evidence type="ECO:0000313" key="3">
    <source>
        <dbReference type="WBParaSite" id="SMUV_0000915901-mRNA-1"/>
    </source>
</evidence>
<feature type="transmembrane region" description="Helical" evidence="1">
    <location>
        <begin position="58"/>
        <end position="77"/>
    </location>
</feature>
<dbReference type="Proteomes" id="UP000046393">
    <property type="component" value="Unplaced"/>
</dbReference>
<protein>
    <submittedName>
        <fullName evidence="3">Transmembrane protein</fullName>
    </submittedName>
</protein>
<evidence type="ECO:0000256" key="1">
    <source>
        <dbReference type="SAM" id="Phobius"/>
    </source>
</evidence>
<proteinExistence type="predicted"/>
<keyword evidence="1" id="KW-0472">Membrane</keyword>
<reference evidence="3" key="1">
    <citation type="submission" date="2017-02" db="UniProtKB">
        <authorList>
            <consortium name="WormBaseParasite"/>
        </authorList>
    </citation>
    <scope>IDENTIFICATION</scope>
</reference>
<organism evidence="2 3">
    <name type="scientific">Syphacia muris</name>
    <dbReference type="NCBI Taxonomy" id="451379"/>
    <lineage>
        <taxon>Eukaryota</taxon>
        <taxon>Metazoa</taxon>
        <taxon>Ecdysozoa</taxon>
        <taxon>Nematoda</taxon>
        <taxon>Chromadorea</taxon>
        <taxon>Rhabditida</taxon>
        <taxon>Spirurina</taxon>
        <taxon>Oxyuridomorpha</taxon>
        <taxon>Oxyuroidea</taxon>
        <taxon>Oxyuridae</taxon>
        <taxon>Syphacia</taxon>
    </lineage>
</organism>
<accession>A0A0N5AW70</accession>
<name>A0A0N5AW70_9BILA</name>
<evidence type="ECO:0000313" key="2">
    <source>
        <dbReference type="Proteomes" id="UP000046393"/>
    </source>
</evidence>
<dbReference type="AlphaFoldDB" id="A0A0N5AW70"/>
<keyword evidence="2" id="KW-1185">Reference proteome</keyword>
<keyword evidence="1" id="KW-0812">Transmembrane</keyword>